<comment type="subcellular location">
    <subcellularLocation>
        <location evidence="1">Membrane</location>
    </subcellularLocation>
</comment>
<dbReference type="GO" id="GO:0016787">
    <property type="term" value="F:hydrolase activity"/>
    <property type="evidence" value="ECO:0007669"/>
    <property type="project" value="UniProtKB-KW"/>
</dbReference>
<gene>
    <name evidence="4" type="ORF">V1I91_11705</name>
</gene>
<keyword evidence="4" id="KW-0378">Hydrolase</keyword>
<dbReference type="RefSeq" id="WP_272651434.1">
    <property type="nucleotide sequence ID" value="NZ_JAZDDG010000005.1"/>
</dbReference>
<organism evidence="4 5">
    <name type="scientific">Maribacter cobaltidurans</name>
    <dbReference type="NCBI Taxonomy" id="1178778"/>
    <lineage>
        <taxon>Bacteria</taxon>
        <taxon>Pseudomonadati</taxon>
        <taxon>Bacteroidota</taxon>
        <taxon>Flavobacteriia</taxon>
        <taxon>Flavobacteriales</taxon>
        <taxon>Flavobacteriaceae</taxon>
        <taxon>Maribacter</taxon>
    </lineage>
</organism>
<name>A0ABU7IV08_9FLAO</name>
<dbReference type="PANTHER" id="PTHR46825:SF11">
    <property type="entry name" value="PENICILLIN-BINDING PROTEIN 4"/>
    <property type="match status" value="1"/>
</dbReference>
<dbReference type="Proteomes" id="UP001356308">
    <property type="component" value="Unassembled WGS sequence"/>
</dbReference>
<accession>A0ABU7IV08</accession>
<keyword evidence="2" id="KW-0472">Membrane</keyword>
<comment type="caution">
    <text evidence="4">The sequence shown here is derived from an EMBL/GenBank/DDBJ whole genome shotgun (WGS) entry which is preliminary data.</text>
</comment>
<dbReference type="PANTHER" id="PTHR46825">
    <property type="entry name" value="D-ALANYL-D-ALANINE-CARBOXYPEPTIDASE/ENDOPEPTIDASE AMPH"/>
    <property type="match status" value="1"/>
</dbReference>
<keyword evidence="5" id="KW-1185">Reference proteome</keyword>
<dbReference type="Pfam" id="PF00144">
    <property type="entry name" value="Beta-lactamase"/>
    <property type="match status" value="1"/>
</dbReference>
<dbReference type="SUPFAM" id="SSF56601">
    <property type="entry name" value="beta-lactamase/transpeptidase-like"/>
    <property type="match status" value="1"/>
</dbReference>
<reference evidence="4 5" key="1">
    <citation type="submission" date="2024-01" db="EMBL/GenBank/DDBJ databases">
        <title>Maribacter spp. originated from different algae showed divergent polysaccharides utilization ability.</title>
        <authorList>
            <person name="Wang H."/>
            <person name="Wu Y."/>
        </authorList>
    </citation>
    <scope>NUCLEOTIDE SEQUENCE [LARGE SCALE GENOMIC DNA]</scope>
    <source>
        <strain evidence="4 5">PR1</strain>
    </source>
</reference>
<evidence type="ECO:0000313" key="5">
    <source>
        <dbReference type="Proteomes" id="UP001356308"/>
    </source>
</evidence>
<evidence type="ECO:0000259" key="3">
    <source>
        <dbReference type="Pfam" id="PF00144"/>
    </source>
</evidence>
<sequence length="399" mass="44343">MKQSISVLICALLFISSYGQEKDSIVEILNQKLQSIYAKGPIVGFSVAVVDAESTRYTNGFGYADVSTKTAFTSRTIQNIASISKTVIGVALIKAQELGKLNLDDPINKYLPFSVSNPYFPKETITIRQLATHTSTIRDAPEYEKKGYVLRSQKNEGAKKKKNFRPPNELMDYARFLEKILSTYGQWYSKKNFIKKKPGAIFEYSNIGAGLAALVLQYAAGQSFSTFTETHVFEPLGMLHTGWLLDEANASHHSSLYLNKGKALAPYQLVNYPDGGLITSSGDLAIYLTELISGYSGEGNLLSNKGYSELFKPNLETVIHENRSDRKYNDEFDMGIFMGISAQDQVGHSGGDPGVTTMMFFDTRTNIGKLLLINTELSKDGINELIEIWTTLEDFETKL</sequence>
<dbReference type="EC" id="3.1.1.103" evidence="4"/>
<dbReference type="InterPro" id="IPR050491">
    <property type="entry name" value="AmpC-like"/>
</dbReference>
<protein>
    <submittedName>
        <fullName evidence="4">Serine hydrolase domain-containing protein</fullName>
        <ecNumber evidence="4">3.1.1.103</ecNumber>
    </submittedName>
</protein>
<evidence type="ECO:0000313" key="4">
    <source>
        <dbReference type="EMBL" id="MEE1976739.1"/>
    </source>
</evidence>
<feature type="domain" description="Beta-lactamase-related" evidence="3">
    <location>
        <begin position="30"/>
        <end position="380"/>
    </location>
</feature>
<evidence type="ECO:0000256" key="1">
    <source>
        <dbReference type="ARBA" id="ARBA00004370"/>
    </source>
</evidence>
<evidence type="ECO:0000256" key="2">
    <source>
        <dbReference type="ARBA" id="ARBA00023136"/>
    </source>
</evidence>
<dbReference type="InterPro" id="IPR012338">
    <property type="entry name" value="Beta-lactam/transpept-like"/>
</dbReference>
<dbReference type="EMBL" id="JAZDDG010000005">
    <property type="protein sequence ID" value="MEE1976739.1"/>
    <property type="molecule type" value="Genomic_DNA"/>
</dbReference>
<dbReference type="Gene3D" id="3.40.710.10">
    <property type="entry name" value="DD-peptidase/beta-lactamase superfamily"/>
    <property type="match status" value="1"/>
</dbReference>
<dbReference type="InterPro" id="IPR001466">
    <property type="entry name" value="Beta-lactam-related"/>
</dbReference>
<proteinExistence type="predicted"/>